<keyword evidence="2" id="KW-1185">Reference proteome</keyword>
<reference evidence="1" key="1">
    <citation type="journal article" date="2025" name="Int. J. Syst. Evol. Microbiol.">
        <title>Inconstantimicrobium mannanitabidum sp. nov., a novel member of the family Clostridiaceae isolated from anoxic soil under the treatment of reductive soil disinfestation.</title>
        <authorList>
            <person name="Ueki A."/>
            <person name="Tonouchi A."/>
            <person name="Honma S."/>
            <person name="Kaku N."/>
            <person name="Ueki K."/>
        </authorList>
    </citation>
    <scope>NUCLEOTIDE SEQUENCE</scope>
    <source>
        <strain evidence="1">TW13</strain>
    </source>
</reference>
<organism evidence="1 2">
    <name type="scientific">Inconstantimicrobium mannanitabidum</name>
    <dbReference type="NCBI Taxonomy" id="1604901"/>
    <lineage>
        <taxon>Bacteria</taxon>
        <taxon>Bacillati</taxon>
        <taxon>Bacillota</taxon>
        <taxon>Clostridia</taxon>
        <taxon>Eubacteriales</taxon>
        <taxon>Clostridiaceae</taxon>
        <taxon>Inconstantimicrobium</taxon>
    </lineage>
</organism>
<evidence type="ECO:0000313" key="1">
    <source>
        <dbReference type="EMBL" id="GKX65961.1"/>
    </source>
</evidence>
<dbReference type="EMBL" id="BROD01000001">
    <property type="protein sequence ID" value="GKX65961.1"/>
    <property type="molecule type" value="Genomic_DNA"/>
</dbReference>
<comment type="caution">
    <text evidence="1">The sequence shown here is derived from an EMBL/GenBank/DDBJ whole genome shotgun (WGS) entry which is preliminary data.</text>
</comment>
<protein>
    <submittedName>
        <fullName evidence="1">Uncharacterized protein</fullName>
    </submittedName>
</protein>
<proteinExistence type="predicted"/>
<gene>
    <name evidence="1" type="ORF">rsdtw13_12190</name>
</gene>
<sequence>MSENKPTFIQSPFGCIFSVFSEEELKELKGERSIAICGKINNPGIYELKQGGTLKDLIEVSGGIIDDFDFKAAQIGIPFGGFLTKENLEDELDFDTFKDISSKTIIILSEEDCIVQYEKFYLEYLLGKIKDGIYGEYDAVKEEFTELLKVWDRISKGVTNMRDIYLMRRISQNITNKMKQEHDVVKEIIEKFYEEIEEHIEEKKCYTSQCNHLVKITITPRCIGCGSCARVCPVSCIVGEKKQLHKIDYDRCVHCGACISVCPVDAITAGDNSLKFLRDLATPNKLVITQMAPAVRVTIGEAFGFEPGENVERKLAAALRKLGVDYVFDTTWGADLTIAEEAAEFQDRLERYLAGEKNVRLPILTSCCPAWIKFIEQNYGDMLDVPSTAKSPMQMFATVAKEIWAKEKGFSREEVTSVAIMPCIAKKYEASRAEFSINLNYDVDYVITTRELIRILETSGIDLKNIEEEDIDPVLGEYTGAGIIFGRTGGVIEAAVRTAVEKITGKKLDNIEFEQLRGWDGFRIAEVEAGDLKLRIGVTHGLREAAKMLDKIRSGEEFFHAIEIMACECGCVGGGGQPKIKRNKKEVLINRAEGLNSIDRSKEIRKSDENPYIQAIYEKYLEHPLSHKAHELLHTSYFPRVKVRKDKNKSDVVEYKE</sequence>
<accession>A0ACB5RA98</accession>
<evidence type="ECO:0000313" key="2">
    <source>
        <dbReference type="Proteomes" id="UP001058074"/>
    </source>
</evidence>
<name>A0ACB5RA98_9CLOT</name>
<dbReference type="Proteomes" id="UP001058074">
    <property type="component" value="Unassembled WGS sequence"/>
</dbReference>